<comment type="subcellular location">
    <subcellularLocation>
        <location evidence="5">Nucleus</location>
    </subcellularLocation>
</comment>
<dbReference type="Gene3D" id="1.10.10.10">
    <property type="entry name" value="Winged helix-like DNA-binding domain superfamily/Winged helix DNA-binding domain"/>
    <property type="match status" value="1"/>
</dbReference>
<feature type="compositionally biased region" description="Basic residues" evidence="6">
    <location>
        <begin position="385"/>
        <end position="395"/>
    </location>
</feature>
<dbReference type="PANTHER" id="PTHR46078:SF2">
    <property type="entry name" value="FORK-HEAD DOMAIN-CONTAINING PROTEIN"/>
    <property type="match status" value="1"/>
</dbReference>
<dbReference type="InterPro" id="IPR036390">
    <property type="entry name" value="WH_DNA-bd_sf"/>
</dbReference>
<evidence type="ECO:0000259" key="7">
    <source>
        <dbReference type="PROSITE" id="PS50039"/>
    </source>
</evidence>
<feature type="domain" description="Fork-head" evidence="7">
    <location>
        <begin position="268"/>
        <end position="375"/>
    </location>
</feature>
<dbReference type="Proteomes" id="UP000803844">
    <property type="component" value="Unassembled WGS sequence"/>
</dbReference>
<comment type="caution">
    <text evidence="8">The sequence shown here is derived from an EMBL/GenBank/DDBJ whole genome shotgun (WGS) entry which is preliminary data.</text>
</comment>
<name>A0A9P5CNM3_CRYP1</name>
<dbReference type="GO" id="GO:0000981">
    <property type="term" value="F:DNA-binding transcription factor activity, RNA polymerase II-specific"/>
    <property type="evidence" value="ECO:0007669"/>
    <property type="project" value="TreeGrafter"/>
</dbReference>
<dbReference type="SUPFAM" id="SSF46785">
    <property type="entry name" value="Winged helix' DNA-binding domain"/>
    <property type="match status" value="1"/>
</dbReference>
<dbReference type="RefSeq" id="XP_040775232.1">
    <property type="nucleotide sequence ID" value="XM_040925400.1"/>
</dbReference>
<feature type="region of interest" description="Disordered" evidence="6">
    <location>
        <begin position="576"/>
        <end position="598"/>
    </location>
</feature>
<sequence length="667" mass="72591">MAGEQTSDFGDWSLSMAPGTFSKILTTDDDREDALEYSSHILDDLKIGGADTAQASLALLGQDQAYQHPENVQQPREGPFDLSHGLLGKFDSSGAAALYSCPESFQNVVPPSSLAPQDISALSSFTSEQKPFYRQGPPLEIISSEPADEIQFTHSTLSPYPLPCSIKPEVDTTEADLNFIPAVATSSSFSLQPYASASNIIPTTSLSPCNTSLTFGYDASLAMCQGQQTIIETGADGGVNQQDHHTEVWCPDNILEGSPSSSEHLIPKIDLPYAQLIYRAFMSRDTRSMTLQEMYQWFRENTDKAKSPGKGWMNSIRHNLSMNQAFVKRNAKAATRNRDGSLSFDIDAPGVDSRKSTEWFLHPDFERGVISTTRYRNDISGSRSRGGRVHLRSLRRGGGEDGGGASSATASSELGGRGDKRSGYSHARVSAGRKGGHVAAQNRRRQALQKQQEQQQARATSEAIRKDGPLASSYEALRATAMQYHGFPTTTSMTRPDGGLYSHMPGYTSAYNPMPTSSSAIFATAPTGFDGMTTTMEQLHSQTGRHLEMNYFNTQVAVDNEMLLPIERPGFLETNYESAEPSTPRSAQDPPHQQGNHSLVDNKHQEYLLASMGGGSRGGSAHLDQAEYSLADVTGLYEPGPDSDVQPPLFSDDILLPNHPLFLPLLN</sequence>
<dbReference type="PANTHER" id="PTHR46078">
    <property type="entry name" value="FORKHEAD BOX PROTEIN J2 FAMILY MEMBER"/>
    <property type="match status" value="1"/>
</dbReference>
<evidence type="ECO:0000256" key="3">
    <source>
        <dbReference type="ARBA" id="ARBA00023163"/>
    </source>
</evidence>
<dbReference type="InterPro" id="IPR001766">
    <property type="entry name" value="Fork_head_dom"/>
</dbReference>
<protein>
    <recommendedName>
        <fullName evidence="7">Fork-head domain-containing protein</fullName>
    </recommendedName>
</protein>
<dbReference type="InterPro" id="IPR036388">
    <property type="entry name" value="WH-like_DNA-bd_sf"/>
</dbReference>
<reference evidence="8" key="1">
    <citation type="journal article" date="2020" name="Phytopathology">
        <title>Genome sequence of the chestnut blight fungus Cryphonectria parasitica EP155: A fundamental resource for an archetypical invasive plant pathogen.</title>
        <authorList>
            <person name="Crouch J.A."/>
            <person name="Dawe A."/>
            <person name="Aerts A."/>
            <person name="Barry K."/>
            <person name="Churchill A.C.L."/>
            <person name="Grimwood J."/>
            <person name="Hillman B."/>
            <person name="Milgroom M.G."/>
            <person name="Pangilinan J."/>
            <person name="Smith M."/>
            <person name="Salamov A."/>
            <person name="Schmutz J."/>
            <person name="Yadav J."/>
            <person name="Grigoriev I.V."/>
            <person name="Nuss D."/>
        </authorList>
    </citation>
    <scope>NUCLEOTIDE SEQUENCE</scope>
    <source>
        <strain evidence="8">EP155</strain>
    </source>
</reference>
<dbReference type="GO" id="GO:0000978">
    <property type="term" value="F:RNA polymerase II cis-regulatory region sequence-specific DNA binding"/>
    <property type="evidence" value="ECO:0007669"/>
    <property type="project" value="TreeGrafter"/>
</dbReference>
<evidence type="ECO:0000256" key="6">
    <source>
        <dbReference type="SAM" id="MobiDB-lite"/>
    </source>
</evidence>
<organism evidence="8 9">
    <name type="scientific">Cryphonectria parasitica (strain ATCC 38755 / EP155)</name>
    <dbReference type="NCBI Taxonomy" id="660469"/>
    <lineage>
        <taxon>Eukaryota</taxon>
        <taxon>Fungi</taxon>
        <taxon>Dikarya</taxon>
        <taxon>Ascomycota</taxon>
        <taxon>Pezizomycotina</taxon>
        <taxon>Sordariomycetes</taxon>
        <taxon>Sordariomycetidae</taxon>
        <taxon>Diaporthales</taxon>
        <taxon>Cryphonectriaceae</taxon>
        <taxon>Cryphonectria-Endothia species complex</taxon>
        <taxon>Cryphonectria</taxon>
    </lineage>
</organism>
<evidence type="ECO:0000313" key="9">
    <source>
        <dbReference type="Proteomes" id="UP000803844"/>
    </source>
</evidence>
<dbReference type="Pfam" id="PF00250">
    <property type="entry name" value="Forkhead"/>
    <property type="match status" value="1"/>
</dbReference>
<keyword evidence="4 5" id="KW-0539">Nucleus</keyword>
<evidence type="ECO:0000256" key="2">
    <source>
        <dbReference type="ARBA" id="ARBA00023125"/>
    </source>
</evidence>
<keyword evidence="9" id="KW-1185">Reference proteome</keyword>
<proteinExistence type="predicted"/>
<keyword evidence="2 5" id="KW-0238">DNA-binding</keyword>
<gene>
    <name evidence="8" type="ORF">M406DRAFT_71177</name>
</gene>
<evidence type="ECO:0000256" key="1">
    <source>
        <dbReference type="ARBA" id="ARBA00023015"/>
    </source>
</evidence>
<dbReference type="AlphaFoldDB" id="A0A9P5CNM3"/>
<dbReference type="GO" id="GO:0005634">
    <property type="term" value="C:nucleus"/>
    <property type="evidence" value="ECO:0007669"/>
    <property type="project" value="UniProtKB-SubCell"/>
</dbReference>
<accession>A0A9P5CNM3</accession>
<dbReference type="GeneID" id="63842529"/>
<evidence type="ECO:0000313" key="8">
    <source>
        <dbReference type="EMBL" id="KAF3764271.1"/>
    </source>
</evidence>
<dbReference type="PROSITE" id="PS50039">
    <property type="entry name" value="FORK_HEAD_3"/>
    <property type="match status" value="1"/>
</dbReference>
<feature type="region of interest" description="Disordered" evidence="6">
    <location>
        <begin position="377"/>
        <end position="468"/>
    </location>
</feature>
<keyword evidence="3" id="KW-0804">Transcription</keyword>
<dbReference type="SMART" id="SM00339">
    <property type="entry name" value="FH"/>
    <property type="match status" value="1"/>
</dbReference>
<evidence type="ECO:0000256" key="5">
    <source>
        <dbReference type="PROSITE-ProRule" id="PRU00089"/>
    </source>
</evidence>
<keyword evidence="1" id="KW-0805">Transcription regulation</keyword>
<feature type="DNA-binding region" description="Fork-head" evidence="5">
    <location>
        <begin position="268"/>
        <end position="375"/>
    </location>
</feature>
<dbReference type="EMBL" id="MU032348">
    <property type="protein sequence ID" value="KAF3764271.1"/>
    <property type="molecule type" value="Genomic_DNA"/>
</dbReference>
<feature type="compositionally biased region" description="Low complexity" evidence="6">
    <location>
        <begin position="448"/>
        <end position="459"/>
    </location>
</feature>
<dbReference type="InterPro" id="IPR045912">
    <property type="entry name" value="FOXJ2/3-like"/>
</dbReference>
<dbReference type="OrthoDB" id="5954824at2759"/>
<evidence type="ECO:0000256" key="4">
    <source>
        <dbReference type="ARBA" id="ARBA00023242"/>
    </source>
</evidence>